<evidence type="ECO:0000313" key="2">
    <source>
        <dbReference type="WBParaSite" id="ACRNAN_scaffold7995.g19753.t1"/>
    </source>
</evidence>
<protein>
    <submittedName>
        <fullName evidence="2">Uncharacterized protein</fullName>
    </submittedName>
</protein>
<reference evidence="2" key="1">
    <citation type="submission" date="2022-11" db="UniProtKB">
        <authorList>
            <consortium name="WormBaseParasite"/>
        </authorList>
    </citation>
    <scope>IDENTIFICATION</scope>
</reference>
<proteinExistence type="predicted"/>
<keyword evidence="1" id="KW-1185">Reference proteome</keyword>
<name>A0A914EHW2_9BILA</name>
<dbReference type="WBParaSite" id="ACRNAN_scaffold7995.g19753.t1">
    <property type="protein sequence ID" value="ACRNAN_scaffold7995.g19753.t1"/>
    <property type="gene ID" value="ACRNAN_scaffold7995.g19753"/>
</dbReference>
<evidence type="ECO:0000313" key="1">
    <source>
        <dbReference type="Proteomes" id="UP000887540"/>
    </source>
</evidence>
<dbReference type="AlphaFoldDB" id="A0A914EHW2"/>
<accession>A0A914EHW2</accession>
<organism evidence="1 2">
    <name type="scientific">Acrobeloides nanus</name>
    <dbReference type="NCBI Taxonomy" id="290746"/>
    <lineage>
        <taxon>Eukaryota</taxon>
        <taxon>Metazoa</taxon>
        <taxon>Ecdysozoa</taxon>
        <taxon>Nematoda</taxon>
        <taxon>Chromadorea</taxon>
        <taxon>Rhabditida</taxon>
        <taxon>Tylenchina</taxon>
        <taxon>Cephalobomorpha</taxon>
        <taxon>Cephaloboidea</taxon>
        <taxon>Cephalobidae</taxon>
        <taxon>Acrobeloides</taxon>
    </lineage>
</organism>
<dbReference type="Proteomes" id="UP000887540">
    <property type="component" value="Unplaced"/>
</dbReference>
<sequence>MVHLKIVVIMVISAHYKGPMAAKLMESQTTIPNRMELILQFTPFSNNFYKTYQMVQNFHLRRPHYKGPMAAKLVKPQTTIPNRMELILQFSPCSNNFYKA</sequence>